<evidence type="ECO:0000313" key="2">
    <source>
        <dbReference type="EMBL" id="TKG70530.1"/>
    </source>
</evidence>
<reference evidence="2 3" key="1">
    <citation type="journal article" date="2015" name="Antonie Van Leeuwenhoek">
        <title>Prauserella endophytica sp. nov., an endophytic actinobacterium isolated from Tamarix taklamakanensis.</title>
        <authorList>
            <person name="Liu J.M."/>
            <person name="Habden X."/>
            <person name="Guo L."/>
            <person name="Tuo L."/>
            <person name="Jiang Z.K."/>
            <person name="Liu S.W."/>
            <person name="Liu X.F."/>
            <person name="Chen L."/>
            <person name="Li R.F."/>
            <person name="Zhang Y.Q."/>
            <person name="Sun C.H."/>
        </authorList>
    </citation>
    <scope>NUCLEOTIDE SEQUENCE [LARGE SCALE GENOMIC DNA]</scope>
    <source>
        <strain evidence="2 3">CGMCC 4.7182</strain>
    </source>
</reference>
<dbReference type="PANTHER" id="PTHR43293:SF3">
    <property type="entry name" value="CHOLESTEROL RING-CLEAVING HYDROLASE IPDB SUBUNIT"/>
    <property type="match status" value="1"/>
</dbReference>
<protein>
    <submittedName>
        <fullName evidence="2">CoA transferase subunit A</fullName>
    </submittedName>
</protein>
<dbReference type="PANTHER" id="PTHR43293">
    <property type="entry name" value="ACETATE COA-TRANSFERASE YDIF"/>
    <property type="match status" value="1"/>
</dbReference>
<name>A0ABY2S409_9PSEU</name>
<gene>
    <name evidence="2" type="ORF">FCN18_16720</name>
</gene>
<dbReference type="SUPFAM" id="SSF100950">
    <property type="entry name" value="NagB/RpiA/CoA transferase-like"/>
    <property type="match status" value="1"/>
</dbReference>
<sequence>MAGVPRTSAVERATDGRLSKVMTLDSALAGIGADTLIAVGGLWYHNRPAAAIRALLRGGVSGLRLLTSPPSSFDTDLLIGAGAVRTLYTAHVSFEHLGLAPRFRRAAERAELEIIECDEATVLGGLMATLEGLPDHPVPSLVATDLLRTSTQVRTGTDGPRAPALRPDVAVLHAQEADRFGNVRHLGAAFCDPVFAKASARVVVTVDRLVGNDVVRAEPWRTTIPGYLVDAVVPLPYGAHPCSSHGLYCHDEEHLRHYLAAAGAPDGDGGDAFARYLREFVHLDHATYLDRIGGTARLDALDEEVA</sequence>
<evidence type="ECO:0000256" key="1">
    <source>
        <dbReference type="ARBA" id="ARBA00007047"/>
    </source>
</evidence>
<proteinExistence type="inferred from homology"/>
<dbReference type="Gene3D" id="3.40.1080.10">
    <property type="entry name" value="Glutaconate Coenzyme A-transferase"/>
    <property type="match status" value="1"/>
</dbReference>
<dbReference type="InterPro" id="IPR037171">
    <property type="entry name" value="NagB/RpiA_transferase-like"/>
</dbReference>
<organism evidence="2 3">
    <name type="scientific">Prauserella endophytica</name>
    <dbReference type="NCBI Taxonomy" id="1592324"/>
    <lineage>
        <taxon>Bacteria</taxon>
        <taxon>Bacillati</taxon>
        <taxon>Actinomycetota</taxon>
        <taxon>Actinomycetes</taxon>
        <taxon>Pseudonocardiales</taxon>
        <taxon>Pseudonocardiaceae</taxon>
        <taxon>Prauserella</taxon>
        <taxon>Prauserella coralliicola group</taxon>
    </lineage>
</organism>
<keyword evidence="2" id="KW-0808">Transferase</keyword>
<dbReference type="Proteomes" id="UP000309992">
    <property type="component" value="Unassembled WGS sequence"/>
</dbReference>
<dbReference type="EMBL" id="SWMS01000008">
    <property type="protein sequence ID" value="TKG70530.1"/>
    <property type="molecule type" value="Genomic_DNA"/>
</dbReference>
<keyword evidence="3" id="KW-1185">Reference proteome</keyword>
<dbReference type="Pfam" id="PF01144">
    <property type="entry name" value="CoA_trans"/>
    <property type="match status" value="1"/>
</dbReference>
<accession>A0ABY2S409</accession>
<comment type="similarity">
    <text evidence="1">Belongs to the 3-oxoacid CoA-transferase subunit B family.</text>
</comment>
<dbReference type="SMART" id="SM00882">
    <property type="entry name" value="CoA_trans"/>
    <property type="match status" value="1"/>
</dbReference>
<evidence type="ECO:0000313" key="3">
    <source>
        <dbReference type="Proteomes" id="UP000309992"/>
    </source>
</evidence>
<dbReference type="GO" id="GO:0016740">
    <property type="term" value="F:transferase activity"/>
    <property type="evidence" value="ECO:0007669"/>
    <property type="project" value="UniProtKB-KW"/>
</dbReference>
<dbReference type="InterPro" id="IPR004165">
    <property type="entry name" value="CoA_trans_fam_I"/>
</dbReference>
<comment type="caution">
    <text evidence="2">The sequence shown here is derived from an EMBL/GenBank/DDBJ whole genome shotgun (WGS) entry which is preliminary data.</text>
</comment>